<reference evidence="2 3" key="1">
    <citation type="submission" date="2013-08" db="EMBL/GenBank/DDBJ databases">
        <authorList>
            <person name="Weinstock G."/>
            <person name="Sodergren E."/>
            <person name="Wylie T."/>
            <person name="Fulton L."/>
            <person name="Fulton R."/>
            <person name="Fronick C."/>
            <person name="O'Laughlin M."/>
            <person name="Godfrey J."/>
            <person name="Miner T."/>
            <person name="Herter B."/>
            <person name="Appelbaum E."/>
            <person name="Cordes M."/>
            <person name="Lek S."/>
            <person name="Wollam A."/>
            <person name="Pepin K.H."/>
            <person name="Palsikar V.B."/>
            <person name="Mitreva M."/>
            <person name="Wilson R.K."/>
        </authorList>
    </citation>
    <scope>NUCLEOTIDE SEQUENCE [LARGE SCALE GENOMIC DNA]</scope>
    <source>
        <strain evidence="2 3">F0542</strain>
    </source>
</reference>
<feature type="region of interest" description="Disordered" evidence="1">
    <location>
        <begin position="12"/>
        <end position="47"/>
    </location>
</feature>
<dbReference type="HOGENOM" id="CLU_2949835_0_0_11"/>
<dbReference type="AlphaFoldDB" id="U1RL93"/>
<gene>
    <name evidence="2" type="ORF">HMPREF1979_03358</name>
</gene>
<feature type="compositionally biased region" description="Basic and acidic residues" evidence="1">
    <location>
        <begin position="18"/>
        <end position="42"/>
    </location>
</feature>
<evidence type="ECO:0000313" key="2">
    <source>
        <dbReference type="EMBL" id="ERH20383.1"/>
    </source>
</evidence>
<dbReference type="EMBL" id="AWSE01000323">
    <property type="protein sequence ID" value="ERH20383.1"/>
    <property type="molecule type" value="Genomic_DNA"/>
</dbReference>
<dbReference type="Proteomes" id="UP000016536">
    <property type="component" value="Unassembled WGS sequence"/>
</dbReference>
<sequence>MPFLRRYGFSTVYNGGAEPEKSRGRPRSGETQEASTSDKDHSVGAGVNGPIMASVVIWP</sequence>
<comment type="caution">
    <text evidence="2">The sequence shown here is derived from an EMBL/GenBank/DDBJ whole genome shotgun (WGS) entry which is preliminary data.</text>
</comment>
<keyword evidence="3" id="KW-1185">Reference proteome</keyword>
<organism evidence="2 3">
    <name type="scientific">Actinomyces johnsonii F0542</name>
    <dbReference type="NCBI Taxonomy" id="1321818"/>
    <lineage>
        <taxon>Bacteria</taxon>
        <taxon>Bacillati</taxon>
        <taxon>Actinomycetota</taxon>
        <taxon>Actinomycetes</taxon>
        <taxon>Actinomycetales</taxon>
        <taxon>Actinomycetaceae</taxon>
        <taxon>Actinomyces</taxon>
    </lineage>
</organism>
<accession>U1RL93</accession>
<evidence type="ECO:0000313" key="3">
    <source>
        <dbReference type="Proteomes" id="UP000016536"/>
    </source>
</evidence>
<name>U1RL93_9ACTO</name>
<evidence type="ECO:0000256" key="1">
    <source>
        <dbReference type="SAM" id="MobiDB-lite"/>
    </source>
</evidence>
<proteinExistence type="predicted"/>
<protein>
    <submittedName>
        <fullName evidence="2">Uncharacterized protein</fullName>
    </submittedName>
</protein>